<dbReference type="Proteomes" id="UP000237347">
    <property type="component" value="Unassembled WGS sequence"/>
</dbReference>
<reference evidence="8 9" key="1">
    <citation type="journal article" date="2018" name="Sci. Data">
        <title>The draft genome sequence of cork oak.</title>
        <authorList>
            <person name="Ramos A.M."/>
            <person name="Usie A."/>
            <person name="Barbosa P."/>
            <person name="Barros P.M."/>
            <person name="Capote T."/>
            <person name="Chaves I."/>
            <person name="Simoes F."/>
            <person name="Abreu I."/>
            <person name="Carrasquinho I."/>
            <person name="Faro C."/>
            <person name="Guimaraes J.B."/>
            <person name="Mendonca D."/>
            <person name="Nobrega F."/>
            <person name="Rodrigues L."/>
            <person name="Saibo N.J.M."/>
            <person name="Varela M.C."/>
            <person name="Egas C."/>
            <person name="Matos J."/>
            <person name="Miguel C.M."/>
            <person name="Oliveira M.M."/>
            <person name="Ricardo C.P."/>
            <person name="Goncalves S."/>
        </authorList>
    </citation>
    <scope>NUCLEOTIDE SEQUENCE [LARGE SCALE GENOMIC DNA]</scope>
    <source>
        <strain evidence="9">cv. HL8</strain>
    </source>
</reference>
<evidence type="ECO:0000256" key="3">
    <source>
        <dbReference type="ARBA" id="ARBA00022692"/>
    </source>
</evidence>
<gene>
    <name evidence="8" type="ORF">CFP56_006107</name>
</gene>
<name>A0AAW0LB15_QUESU</name>
<sequence>MVAAVGLVCFLIFKGIQGLIQASESIKMKEKRVLQFYLPQVEAASVLSITLALEWQKAVREWALFMVHFILWSSFVMSLFVGILLICFQKPATEGTGVYFIAFAIGNGLDACWVTT</sequence>
<evidence type="ECO:0000256" key="7">
    <source>
        <dbReference type="SAM" id="SignalP"/>
    </source>
</evidence>
<evidence type="ECO:0000313" key="8">
    <source>
        <dbReference type="EMBL" id="KAK7847886.1"/>
    </source>
</evidence>
<keyword evidence="7" id="KW-0732">Signal</keyword>
<comment type="subcellular location">
    <subcellularLocation>
        <location evidence="1">Membrane</location>
        <topology evidence="1">Multi-pass membrane protein</topology>
    </subcellularLocation>
</comment>
<feature type="chain" id="PRO_5043441026" evidence="7">
    <location>
        <begin position="19"/>
        <end position="116"/>
    </location>
</feature>
<dbReference type="GO" id="GO:0016020">
    <property type="term" value="C:membrane"/>
    <property type="evidence" value="ECO:0007669"/>
    <property type="project" value="UniProtKB-SubCell"/>
</dbReference>
<keyword evidence="5 6" id="KW-0472">Membrane</keyword>
<evidence type="ECO:0000256" key="5">
    <source>
        <dbReference type="ARBA" id="ARBA00023136"/>
    </source>
</evidence>
<accession>A0AAW0LB15</accession>
<evidence type="ECO:0000313" key="9">
    <source>
        <dbReference type="Proteomes" id="UP000237347"/>
    </source>
</evidence>
<evidence type="ECO:0000256" key="1">
    <source>
        <dbReference type="ARBA" id="ARBA00004141"/>
    </source>
</evidence>
<evidence type="ECO:0000256" key="4">
    <source>
        <dbReference type="ARBA" id="ARBA00022989"/>
    </source>
</evidence>
<keyword evidence="4 6" id="KW-1133">Transmembrane helix</keyword>
<keyword evidence="3 6" id="KW-0812">Transmembrane</keyword>
<evidence type="ECO:0000256" key="2">
    <source>
        <dbReference type="ARBA" id="ARBA00007168"/>
    </source>
</evidence>
<feature type="transmembrane region" description="Helical" evidence="6">
    <location>
        <begin position="65"/>
        <end position="86"/>
    </location>
</feature>
<dbReference type="EMBL" id="PKMF04000134">
    <property type="protein sequence ID" value="KAK7847886.1"/>
    <property type="molecule type" value="Genomic_DNA"/>
</dbReference>
<protein>
    <submittedName>
        <fullName evidence="8">Uncharacterized protein</fullName>
    </submittedName>
</protein>
<dbReference type="PANTHER" id="PTHR12385">
    <property type="entry name" value="CHOLINE TRANSPORTER-LIKE (SLC FAMILY 44)"/>
    <property type="match status" value="1"/>
</dbReference>
<dbReference type="GO" id="GO:0022857">
    <property type="term" value="F:transmembrane transporter activity"/>
    <property type="evidence" value="ECO:0007669"/>
    <property type="project" value="InterPro"/>
</dbReference>
<keyword evidence="9" id="KW-1185">Reference proteome</keyword>
<feature type="signal peptide" evidence="7">
    <location>
        <begin position="1"/>
        <end position="18"/>
    </location>
</feature>
<dbReference type="PANTHER" id="PTHR12385:SF93">
    <property type="entry name" value="CHOLINE TRANSPORTER-LIKE PROTEIN"/>
    <property type="match status" value="1"/>
</dbReference>
<dbReference type="InterPro" id="IPR007603">
    <property type="entry name" value="Choline_transptr-like"/>
</dbReference>
<comment type="caution">
    <text evidence="8">The sequence shown here is derived from an EMBL/GenBank/DDBJ whole genome shotgun (WGS) entry which is preliminary data.</text>
</comment>
<comment type="similarity">
    <text evidence="2">Belongs to the CTL (choline transporter-like) family.</text>
</comment>
<evidence type="ECO:0000256" key="6">
    <source>
        <dbReference type="SAM" id="Phobius"/>
    </source>
</evidence>
<dbReference type="AlphaFoldDB" id="A0AAW0LB15"/>
<feature type="transmembrane region" description="Helical" evidence="6">
    <location>
        <begin position="98"/>
        <end position="115"/>
    </location>
</feature>
<proteinExistence type="inferred from homology"/>
<organism evidence="8 9">
    <name type="scientific">Quercus suber</name>
    <name type="common">Cork oak</name>
    <dbReference type="NCBI Taxonomy" id="58331"/>
    <lineage>
        <taxon>Eukaryota</taxon>
        <taxon>Viridiplantae</taxon>
        <taxon>Streptophyta</taxon>
        <taxon>Embryophyta</taxon>
        <taxon>Tracheophyta</taxon>
        <taxon>Spermatophyta</taxon>
        <taxon>Magnoliopsida</taxon>
        <taxon>eudicotyledons</taxon>
        <taxon>Gunneridae</taxon>
        <taxon>Pentapetalae</taxon>
        <taxon>rosids</taxon>
        <taxon>fabids</taxon>
        <taxon>Fagales</taxon>
        <taxon>Fagaceae</taxon>
        <taxon>Quercus</taxon>
    </lineage>
</organism>